<evidence type="ECO:0000313" key="3">
    <source>
        <dbReference type="EMBL" id="MDD0838224.1"/>
    </source>
</evidence>
<dbReference type="PANTHER" id="PTHR43569">
    <property type="entry name" value="AMIDOHYDROLASE"/>
    <property type="match status" value="1"/>
</dbReference>
<dbReference type="InterPro" id="IPR006680">
    <property type="entry name" value="Amidohydro-rel"/>
</dbReference>
<dbReference type="Proteomes" id="UP001528673">
    <property type="component" value="Unassembled WGS sequence"/>
</dbReference>
<comment type="similarity">
    <text evidence="1">Belongs to the metallo-dependent hydrolases superfamily.</text>
</comment>
<proteinExistence type="inferred from homology"/>
<dbReference type="InterPro" id="IPR052350">
    <property type="entry name" value="Metallo-dep_Lactonases"/>
</dbReference>
<reference evidence="3 4" key="1">
    <citation type="submission" date="2023-02" db="EMBL/GenBank/DDBJ databases">
        <title>Bacterial whole genomic sequence of Curvibacter sp. HBC61.</title>
        <authorList>
            <person name="Le V."/>
            <person name="Ko S.-R."/>
            <person name="Ahn C.-Y."/>
            <person name="Oh H.-M."/>
        </authorList>
    </citation>
    <scope>NUCLEOTIDE SEQUENCE [LARGE SCALE GENOMIC DNA]</scope>
    <source>
        <strain evidence="3 4">HBC61</strain>
    </source>
</reference>
<protein>
    <submittedName>
        <fullName evidence="3">Amidohydrolase family protein</fullName>
    </submittedName>
</protein>
<dbReference type="EMBL" id="JAQSIP010000002">
    <property type="protein sequence ID" value="MDD0838224.1"/>
    <property type="molecule type" value="Genomic_DNA"/>
</dbReference>
<dbReference type="Pfam" id="PF04909">
    <property type="entry name" value="Amidohydro_2"/>
    <property type="match status" value="1"/>
</dbReference>
<dbReference type="SUPFAM" id="SSF51556">
    <property type="entry name" value="Metallo-dependent hydrolases"/>
    <property type="match status" value="1"/>
</dbReference>
<name>A0ABT5MY03_9BURK</name>
<feature type="domain" description="Amidohydrolase-related" evidence="2">
    <location>
        <begin position="8"/>
        <end position="316"/>
    </location>
</feature>
<dbReference type="Gene3D" id="3.20.20.140">
    <property type="entry name" value="Metal-dependent hydrolases"/>
    <property type="match status" value="1"/>
</dbReference>
<gene>
    <name evidence="3" type="ORF">PSQ40_06545</name>
</gene>
<dbReference type="PANTHER" id="PTHR43569:SF1">
    <property type="entry name" value="BLL3371 PROTEIN"/>
    <property type="match status" value="1"/>
</dbReference>
<keyword evidence="4" id="KW-1185">Reference proteome</keyword>
<comment type="caution">
    <text evidence="3">The sequence shown here is derived from an EMBL/GenBank/DDBJ whole genome shotgun (WGS) entry which is preliminary data.</text>
</comment>
<organism evidence="3 4">
    <name type="scientific">Curvibacter cyanobacteriorum</name>
    <dbReference type="NCBI Taxonomy" id="3026422"/>
    <lineage>
        <taxon>Bacteria</taxon>
        <taxon>Pseudomonadati</taxon>
        <taxon>Pseudomonadota</taxon>
        <taxon>Betaproteobacteria</taxon>
        <taxon>Burkholderiales</taxon>
        <taxon>Comamonadaceae</taxon>
        <taxon>Curvibacter</taxon>
    </lineage>
</organism>
<evidence type="ECO:0000313" key="4">
    <source>
        <dbReference type="Proteomes" id="UP001528673"/>
    </source>
</evidence>
<evidence type="ECO:0000259" key="2">
    <source>
        <dbReference type="Pfam" id="PF04909"/>
    </source>
</evidence>
<accession>A0ABT5MY03</accession>
<dbReference type="InterPro" id="IPR032466">
    <property type="entry name" value="Metal_Hydrolase"/>
</dbReference>
<evidence type="ECO:0000256" key="1">
    <source>
        <dbReference type="ARBA" id="ARBA00038310"/>
    </source>
</evidence>
<sequence length="321" mass="35435">MDPELPIVDAHHHLWSLPDFEYLAPQFQHDLATGHRVEATVYVECLSNYLSQGPESLQAVGETRFVVEQATSHAQSGASTRLCEAIVGWADLSLGAAVEAVLHAHADAGGGRFRGLRARPTWHEDTRIHPAQTGGPHFLLQAPVLEAVRALGRLDLSLDLWLYHTQLEDVLTLADQCPETRLVLNHCGGPLGVGPYEGQRSEVFLRWRQSMRQLAALPQLRVKLGGLAMPRMGFALDQAPVAPGSECLARLWAPYLETCIELLGAERCMFESNFPVDQVGCSYGVLWNTFKRVTQGCSASERLRLFAGTATDTYRLTPLKF</sequence>